<protein>
    <submittedName>
        <fullName evidence="2">Uncharacterized protein</fullName>
    </submittedName>
</protein>
<proteinExistence type="predicted"/>
<dbReference type="Proteomes" id="UP001345219">
    <property type="component" value="Chromosome 24"/>
</dbReference>
<evidence type="ECO:0000256" key="1">
    <source>
        <dbReference type="SAM" id="MobiDB-lite"/>
    </source>
</evidence>
<evidence type="ECO:0000313" key="2">
    <source>
        <dbReference type="EMBL" id="KAK4770495.1"/>
    </source>
</evidence>
<reference evidence="2 3" key="1">
    <citation type="journal article" date="2023" name="Hortic Res">
        <title>Pangenome of water caltrop reveals structural variations and asymmetric subgenome divergence after allopolyploidization.</title>
        <authorList>
            <person name="Zhang X."/>
            <person name="Chen Y."/>
            <person name="Wang L."/>
            <person name="Yuan Y."/>
            <person name="Fang M."/>
            <person name="Shi L."/>
            <person name="Lu R."/>
            <person name="Comes H.P."/>
            <person name="Ma Y."/>
            <person name="Chen Y."/>
            <person name="Huang G."/>
            <person name="Zhou Y."/>
            <person name="Zheng Z."/>
            <person name="Qiu Y."/>
        </authorList>
    </citation>
    <scope>NUCLEOTIDE SEQUENCE [LARGE SCALE GENOMIC DNA]</scope>
    <source>
        <tissue evidence="2">Roots</tissue>
    </source>
</reference>
<keyword evidence="3" id="KW-1185">Reference proteome</keyword>
<sequence length="103" mass="11576">MQSTRPCGLEDSGNPKGRGGQSAEDRNDLHGESALDEADHEEHRPDAGGGPALQVGCGGYRERSGDLWWSKFCEEIRGRLKELLLNPINWNWKEERGQNIFVR</sequence>
<name>A0AAN7QP49_9MYRT</name>
<accession>A0AAN7QP49</accession>
<feature type="region of interest" description="Disordered" evidence="1">
    <location>
        <begin position="1"/>
        <end position="56"/>
    </location>
</feature>
<comment type="caution">
    <text evidence="2">The sequence shown here is derived from an EMBL/GenBank/DDBJ whole genome shotgun (WGS) entry which is preliminary data.</text>
</comment>
<feature type="compositionally biased region" description="Basic and acidic residues" evidence="1">
    <location>
        <begin position="23"/>
        <end position="33"/>
    </location>
</feature>
<evidence type="ECO:0000313" key="3">
    <source>
        <dbReference type="Proteomes" id="UP001345219"/>
    </source>
</evidence>
<organism evidence="2 3">
    <name type="scientific">Trapa incisa</name>
    <dbReference type="NCBI Taxonomy" id="236973"/>
    <lineage>
        <taxon>Eukaryota</taxon>
        <taxon>Viridiplantae</taxon>
        <taxon>Streptophyta</taxon>
        <taxon>Embryophyta</taxon>
        <taxon>Tracheophyta</taxon>
        <taxon>Spermatophyta</taxon>
        <taxon>Magnoliopsida</taxon>
        <taxon>eudicotyledons</taxon>
        <taxon>Gunneridae</taxon>
        <taxon>Pentapetalae</taxon>
        <taxon>rosids</taxon>
        <taxon>malvids</taxon>
        <taxon>Myrtales</taxon>
        <taxon>Lythraceae</taxon>
        <taxon>Trapa</taxon>
    </lineage>
</organism>
<dbReference type="AlphaFoldDB" id="A0AAN7QP49"/>
<gene>
    <name evidence="2" type="ORF">SAY87_031027</name>
</gene>
<dbReference type="EMBL" id="JAXIOK010000005">
    <property type="protein sequence ID" value="KAK4770495.1"/>
    <property type="molecule type" value="Genomic_DNA"/>
</dbReference>
<feature type="compositionally biased region" description="Gly residues" evidence="1">
    <location>
        <begin position="47"/>
        <end position="56"/>
    </location>
</feature>